<keyword evidence="1" id="KW-1133">Transmembrane helix</keyword>
<gene>
    <name evidence="2" type="ORF">ADICEAN_02969</name>
</gene>
<protein>
    <submittedName>
        <fullName evidence="2">Uncharacterized protein</fullName>
    </submittedName>
</protein>
<proteinExistence type="predicted"/>
<sequence length="131" mass="14313">MEKQRWSTEQWDERLRLRMLELEQQLPDTAMDPAAWPAMEAKLAAAQNGAAKEEAGSKRRFLPWWGSAKAAPGVAAPRVDAPGVVTPGAHTVRMQRAVRLAAAITGLLLLAGLGWGLYEQLEPGELVQKVC</sequence>
<organism evidence="2 3">
    <name type="scientific">Cesiribacter andamanensis AMV16</name>
    <dbReference type="NCBI Taxonomy" id="1279009"/>
    <lineage>
        <taxon>Bacteria</taxon>
        <taxon>Pseudomonadati</taxon>
        <taxon>Bacteroidota</taxon>
        <taxon>Cytophagia</taxon>
        <taxon>Cytophagales</taxon>
        <taxon>Cesiribacteraceae</taxon>
        <taxon>Cesiribacter</taxon>
    </lineage>
</organism>
<keyword evidence="3" id="KW-1185">Reference proteome</keyword>
<comment type="caution">
    <text evidence="2">The sequence shown here is derived from an EMBL/GenBank/DDBJ whole genome shotgun (WGS) entry which is preliminary data.</text>
</comment>
<dbReference type="RefSeq" id="WP_009196356.1">
    <property type="nucleotide sequence ID" value="NZ_AODQ01000083.1"/>
</dbReference>
<evidence type="ECO:0000313" key="2">
    <source>
        <dbReference type="EMBL" id="EMR01900.1"/>
    </source>
</evidence>
<dbReference type="STRING" id="1279009.ADICEAN_02969"/>
<keyword evidence="1" id="KW-0472">Membrane</keyword>
<name>M7NJD9_9BACT</name>
<dbReference type="Proteomes" id="UP000011910">
    <property type="component" value="Unassembled WGS sequence"/>
</dbReference>
<dbReference type="AlphaFoldDB" id="M7NJD9"/>
<feature type="transmembrane region" description="Helical" evidence="1">
    <location>
        <begin position="100"/>
        <end position="118"/>
    </location>
</feature>
<evidence type="ECO:0000313" key="3">
    <source>
        <dbReference type="Proteomes" id="UP000011910"/>
    </source>
</evidence>
<evidence type="ECO:0000256" key="1">
    <source>
        <dbReference type="SAM" id="Phobius"/>
    </source>
</evidence>
<dbReference type="EMBL" id="AODQ01000083">
    <property type="protein sequence ID" value="EMR01900.1"/>
    <property type="molecule type" value="Genomic_DNA"/>
</dbReference>
<keyword evidence="1" id="KW-0812">Transmembrane</keyword>
<reference evidence="2 3" key="1">
    <citation type="journal article" date="2013" name="Genome Announc.">
        <title>Draft Genome Sequence of Cesiribacter andamanensis Strain AMV16T, Isolated from a Soil Sample from a Mud Volcano in the Andaman Islands, India.</title>
        <authorList>
            <person name="Shivaji S."/>
            <person name="Ara S."/>
            <person name="Begum Z."/>
            <person name="Srinivas T.N."/>
            <person name="Singh A."/>
            <person name="Kumar Pinnaka A."/>
        </authorList>
    </citation>
    <scope>NUCLEOTIDE SEQUENCE [LARGE SCALE GENOMIC DNA]</scope>
    <source>
        <strain evidence="2 3">AMV16</strain>
    </source>
</reference>
<accession>M7NJD9</accession>